<evidence type="ECO:0000313" key="2">
    <source>
        <dbReference type="Proteomes" id="UP000177996"/>
    </source>
</evidence>
<gene>
    <name evidence="1" type="ORF">A3D65_05455</name>
</gene>
<dbReference type="PANTHER" id="PTHR33383">
    <property type="entry name" value="MEMBRANE PROTEIN INSERTION EFFICIENCY FACTOR-RELATED"/>
    <property type="match status" value="1"/>
</dbReference>
<dbReference type="Pfam" id="PF01809">
    <property type="entry name" value="YidD"/>
    <property type="match status" value="1"/>
</dbReference>
<dbReference type="AlphaFoldDB" id="A0A1G2D865"/>
<reference evidence="1 2" key="1">
    <citation type="journal article" date="2016" name="Nat. Commun.">
        <title>Thousands of microbial genomes shed light on interconnected biogeochemical processes in an aquifer system.</title>
        <authorList>
            <person name="Anantharaman K."/>
            <person name="Brown C.T."/>
            <person name="Hug L.A."/>
            <person name="Sharon I."/>
            <person name="Castelle C.J."/>
            <person name="Probst A.J."/>
            <person name="Thomas B.C."/>
            <person name="Singh A."/>
            <person name="Wilkins M.J."/>
            <person name="Karaoz U."/>
            <person name="Brodie E.L."/>
            <person name="Williams K.H."/>
            <person name="Hubbard S.S."/>
            <person name="Banfield J.F."/>
        </authorList>
    </citation>
    <scope>NUCLEOTIDE SEQUENCE [LARGE SCALE GENOMIC DNA]</scope>
</reference>
<evidence type="ECO:0008006" key="3">
    <source>
        <dbReference type="Google" id="ProtNLM"/>
    </source>
</evidence>
<dbReference type="SMART" id="SM01234">
    <property type="entry name" value="Haemolytic"/>
    <property type="match status" value="1"/>
</dbReference>
<accession>A0A1G2D865</accession>
<organism evidence="1 2">
    <name type="scientific">Candidatus Lloydbacteria bacterium RIFCSPHIGHO2_02_FULL_50_13</name>
    <dbReference type="NCBI Taxonomy" id="1798661"/>
    <lineage>
        <taxon>Bacteria</taxon>
        <taxon>Candidatus Lloydiibacteriota</taxon>
    </lineage>
</organism>
<evidence type="ECO:0000313" key="1">
    <source>
        <dbReference type="EMBL" id="OGZ09743.1"/>
    </source>
</evidence>
<dbReference type="NCBIfam" id="TIGR00278">
    <property type="entry name" value="membrane protein insertion efficiency factor YidD"/>
    <property type="match status" value="1"/>
</dbReference>
<protein>
    <recommendedName>
        <fullName evidence="3">Membrane protein insertion efficiency factor</fullName>
    </recommendedName>
</protein>
<name>A0A1G2D865_9BACT</name>
<comment type="caution">
    <text evidence="1">The sequence shown here is derived from an EMBL/GenBank/DDBJ whole genome shotgun (WGS) entry which is preliminary data.</text>
</comment>
<dbReference type="InterPro" id="IPR002696">
    <property type="entry name" value="Membr_insert_effic_factor_YidD"/>
</dbReference>
<dbReference type="STRING" id="1798661.A3D65_05455"/>
<dbReference type="Proteomes" id="UP000177996">
    <property type="component" value="Unassembled WGS sequence"/>
</dbReference>
<sequence length="77" mass="8762">MKTILRLLAVFYQQVFSPDTGFLRGLYPTSGVCRMYPSCSEYMKLSILKHGAMKGSFFGVLRIGRCHPFQKKLVDVP</sequence>
<dbReference type="PANTHER" id="PTHR33383:SF1">
    <property type="entry name" value="MEMBRANE PROTEIN INSERTION EFFICIENCY FACTOR-RELATED"/>
    <property type="match status" value="1"/>
</dbReference>
<proteinExistence type="predicted"/>
<dbReference type="EMBL" id="MHLL01000016">
    <property type="protein sequence ID" value="OGZ09743.1"/>
    <property type="molecule type" value="Genomic_DNA"/>
</dbReference>